<dbReference type="EMBL" id="KQ258536">
    <property type="protein sequence ID" value="KOM29784.1"/>
    <property type="molecule type" value="Genomic_DNA"/>
</dbReference>
<evidence type="ECO:0000313" key="7">
    <source>
        <dbReference type="EMBL" id="KAG2390774.1"/>
    </source>
</evidence>
<keyword evidence="2 5" id="KW-0217">Developmental protein</keyword>
<dbReference type="OrthoDB" id="1166059at2759"/>
<evidence type="ECO:0000256" key="3">
    <source>
        <dbReference type="ARBA" id="ARBA00022782"/>
    </source>
</evidence>
<evidence type="ECO:0000256" key="2">
    <source>
        <dbReference type="ARBA" id="ARBA00022473"/>
    </source>
</evidence>
<feature type="compositionally biased region" description="Polar residues" evidence="6">
    <location>
        <begin position="70"/>
        <end position="84"/>
    </location>
</feature>
<evidence type="ECO:0000313" key="9">
    <source>
        <dbReference type="Proteomes" id="UP000053144"/>
    </source>
</evidence>
<dbReference type="Pfam" id="PF07899">
    <property type="entry name" value="Frigida"/>
    <property type="match status" value="1"/>
</dbReference>
<evidence type="ECO:0000313" key="10">
    <source>
        <dbReference type="Proteomes" id="UP000743370"/>
    </source>
</evidence>
<reference evidence="7 10" key="3">
    <citation type="submission" date="2020-05" db="EMBL/GenBank/DDBJ databases">
        <title>Vigna angularis (adzuki bean) Var. LongXiaoDou No. 4 denovo assembly.</title>
        <authorList>
            <person name="Xiang H."/>
        </authorList>
    </citation>
    <scope>NUCLEOTIDE SEQUENCE [LARGE SCALE GENOMIC DNA]</scope>
    <source>
        <tissue evidence="7">Leaf</tissue>
    </source>
</reference>
<sequence length="560" mass="61580">MQTSSKTISAALQLVDAKKENLKKAYDDLQSHSSLLSSSSFPLSWSQIDSHFTSLHNSLSERFHLLQTLESQQQHTHPPSSPSKDPTFPPSRSDPSSQNDVTLPKPHAERIIALCSSVDGKGLRDYVGDHFKDKVAFEVDLQTALKRASDPASMILDALDGVVGANVVKDDKELRKRKRTCGFLFQQLRAASVHVSFKVLKRARRLCVEWKGSLPSEGGEGVGAMTFLQFVAAYGLLSELTDNEILTFSAMAAANDDLPELYRSIGLTEKVPGLIQKLVDRCRHILAVKYIFEFNLADKIPPIPILKAHVNESQKLAKKLSEEGKSLNEITAREVHALKSAIKVIESHNLQSQYPPESLQQRLEQLTKQKANLKYAASAFSARPPSHQQQQSGIKRPRISAPIGSAAVLNSVGGASSTAHHYKHPHFQSSGLLPEQRPFFHSPGLLLEQQPHFQSSGLLPDQQPRFQSPGLLLEHRSPYINLPTMSYGMKAPTPTILPYTGAATGPYGLDDVPMGSSGNLGQRGSHPNSSEPLMPSGYHDSVSAYGGYGHQRYHRTSYPQ</sequence>
<feature type="compositionally biased region" description="Basic residues" evidence="6">
    <location>
        <begin position="551"/>
        <end position="560"/>
    </location>
</feature>
<evidence type="ECO:0000256" key="5">
    <source>
        <dbReference type="RuleBase" id="RU364012"/>
    </source>
</evidence>
<comment type="similarity">
    <text evidence="1 5">Belongs to the Frigida family.</text>
</comment>
<organism evidence="8 9">
    <name type="scientific">Phaseolus angularis</name>
    <name type="common">Azuki bean</name>
    <name type="synonym">Vigna angularis</name>
    <dbReference type="NCBI Taxonomy" id="3914"/>
    <lineage>
        <taxon>Eukaryota</taxon>
        <taxon>Viridiplantae</taxon>
        <taxon>Streptophyta</taxon>
        <taxon>Embryophyta</taxon>
        <taxon>Tracheophyta</taxon>
        <taxon>Spermatophyta</taxon>
        <taxon>Magnoliopsida</taxon>
        <taxon>eudicotyledons</taxon>
        <taxon>Gunneridae</taxon>
        <taxon>Pentapetalae</taxon>
        <taxon>rosids</taxon>
        <taxon>fabids</taxon>
        <taxon>Fabales</taxon>
        <taxon>Fabaceae</taxon>
        <taxon>Papilionoideae</taxon>
        <taxon>50 kb inversion clade</taxon>
        <taxon>NPAAA clade</taxon>
        <taxon>indigoferoid/millettioid clade</taxon>
        <taxon>Phaseoleae</taxon>
        <taxon>Vigna</taxon>
    </lineage>
</organism>
<dbReference type="AlphaFoldDB" id="A0A0L9TI13"/>
<dbReference type="EMBL" id="JABFOF010000007">
    <property type="protein sequence ID" value="KAG2390774.1"/>
    <property type="molecule type" value="Genomic_DNA"/>
</dbReference>
<keyword evidence="3 5" id="KW-0221">Differentiation</keyword>
<protein>
    <recommendedName>
        <fullName evidence="5">FRIGIDA-like protein</fullName>
    </recommendedName>
</protein>
<dbReference type="InterPro" id="IPR012474">
    <property type="entry name" value="Frigida"/>
</dbReference>
<dbReference type="OMA" id="CERMDGK"/>
<dbReference type="GO" id="GO:0030154">
    <property type="term" value="P:cell differentiation"/>
    <property type="evidence" value="ECO:0007669"/>
    <property type="project" value="UniProtKB-KW"/>
</dbReference>
<dbReference type="Gramene" id="KOM29784">
    <property type="protein sequence ID" value="KOM29784"/>
    <property type="gene ID" value="LR48_Vigan785s001200"/>
</dbReference>
<evidence type="ECO:0000256" key="4">
    <source>
        <dbReference type="ARBA" id="ARBA00023089"/>
    </source>
</evidence>
<evidence type="ECO:0000313" key="8">
    <source>
        <dbReference type="EMBL" id="KOM29784.1"/>
    </source>
</evidence>
<feature type="region of interest" description="Disordered" evidence="6">
    <location>
        <begin position="70"/>
        <end position="103"/>
    </location>
</feature>
<dbReference type="GO" id="GO:0009908">
    <property type="term" value="P:flower development"/>
    <property type="evidence" value="ECO:0007669"/>
    <property type="project" value="UniProtKB-KW"/>
</dbReference>
<keyword evidence="4 5" id="KW-0287">Flowering</keyword>
<dbReference type="KEGG" id="var:108322861"/>
<accession>A0A0L9TI13</accession>
<feature type="region of interest" description="Disordered" evidence="6">
    <location>
        <begin position="510"/>
        <end position="560"/>
    </location>
</feature>
<feature type="compositionally biased region" description="Polar residues" evidence="6">
    <location>
        <begin position="516"/>
        <end position="531"/>
    </location>
</feature>
<reference evidence="8" key="2">
    <citation type="submission" date="2015-02" db="EMBL/GenBank/DDBJ databases">
        <authorList>
            <person name="Chooi Y.-H."/>
        </authorList>
    </citation>
    <scope>NUCLEOTIDE SEQUENCE</scope>
    <source>
        <tissue evidence="8">Seedling</tissue>
    </source>
</reference>
<evidence type="ECO:0000256" key="6">
    <source>
        <dbReference type="SAM" id="MobiDB-lite"/>
    </source>
</evidence>
<evidence type="ECO:0000256" key="1">
    <source>
        <dbReference type="ARBA" id="ARBA00008956"/>
    </source>
</evidence>
<dbReference type="STRING" id="3914.A0A0L9TI13"/>
<name>A0A0L9TI13_PHAAN</name>
<reference evidence="9" key="1">
    <citation type="journal article" date="2015" name="Proc. Natl. Acad. Sci. U.S.A.">
        <title>Genome sequencing of adzuki bean (Vigna angularis) provides insight into high starch and low fat accumulation and domestication.</title>
        <authorList>
            <person name="Yang K."/>
            <person name="Tian Z."/>
            <person name="Chen C."/>
            <person name="Luo L."/>
            <person name="Zhao B."/>
            <person name="Wang Z."/>
            <person name="Yu L."/>
            <person name="Li Y."/>
            <person name="Sun Y."/>
            <person name="Li W."/>
            <person name="Chen Y."/>
            <person name="Li Y."/>
            <person name="Zhang Y."/>
            <person name="Ai D."/>
            <person name="Zhao J."/>
            <person name="Shang C."/>
            <person name="Ma Y."/>
            <person name="Wu B."/>
            <person name="Wang M."/>
            <person name="Gao L."/>
            <person name="Sun D."/>
            <person name="Zhang P."/>
            <person name="Guo F."/>
            <person name="Wang W."/>
            <person name="Li Y."/>
            <person name="Wang J."/>
            <person name="Varshney R.K."/>
            <person name="Wang J."/>
            <person name="Ling H.Q."/>
            <person name="Wan P."/>
        </authorList>
    </citation>
    <scope>NUCLEOTIDE SEQUENCE</scope>
    <source>
        <strain evidence="9">cv. Jingnong 6</strain>
    </source>
</reference>
<gene>
    <name evidence="7" type="ORF">HKW66_Vig0252880</name>
    <name evidence="8" type="ORF">LR48_Vigan785s001200</name>
</gene>
<dbReference type="Proteomes" id="UP000743370">
    <property type="component" value="Unassembled WGS sequence"/>
</dbReference>
<dbReference type="Proteomes" id="UP000053144">
    <property type="component" value="Unassembled WGS sequence"/>
</dbReference>
<proteinExistence type="inferred from homology"/>
<dbReference type="PANTHER" id="PTHR31791">
    <property type="entry name" value="FRIGIDA-LIKE PROTEIN 3-RELATED"/>
    <property type="match status" value="1"/>
</dbReference>
<dbReference type="PANTHER" id="PTHR31791:SF71">
    <property type="entry name" value="FRIGIDA-LIKE PROTEIN"/>
    <property type="match status" value="1"/>
</dbReference>